<dbReference type="SUPFAM" id="SSF56219">
    <property type="entry name" value="DNase I-like"/>
    <property type="match status" value="1"/>
</dbReference>
<dbReference type="PANTHER" id="PTHR33116">
    <property type="entry name" value="REVERSE TRANSCRIPTASE ZINC-BINDING DOMAIN-CONTAINING PROTEIN-RELATED-RELATED"/>
    <property type="match status" value="1"/>
</dbReference>
<feature type="domain" description="Reverse transcriptase" evidence="4">
    <location>
        <begin position="1410"/>
        <end position="1688"/>
    </location>
</feature>
<dbReference type="EMBL" id="JAUUTY010000004">
    <property type="protein sequence ID" value="KAK1649167.1"/>
    <property type="molecule type" value="Genomic_DNA"/>
</dbReference>
<gene>
    <name evidence="5" type="ORF">QYE76_066972</name>
</gene>
<dbReference type="InterPro" id="IPR036875">
    <property type="entry name" value="Znf_CCHC_sf"/>
</dbReference>
<feature type="region of interest" description="Disordered" evidence="2">
    <location>
        <begin position="669"/>
        <end position="757"/>
    </location>
</feature>
<feature type="region of interest" description="Disordered" evidence="2">
    <location>
        <begin position="1"/>
        <end position="47"/>
    </location>
</feature>
<evidence type="ECO:0000259" key="3">
    <source>
        <dbReference type="PROSITE" id="PS50158"/>
    </source>
</evidence>
<reference evidence="5" key="1">
    <citation type="submission" date="2023-07" db="EMBL/GenBank/DDBJ databases">
        <title>A chromosome-level genome assembly of Lolium multiflorum.</title>
        <authorList>
            <person name="Chen Y."/>
            <person name="Copetti D."/>
            <person name="Kolliker R."/>
            <person name="Studer B."/>
        </authorList>
    </citation>
    <scope>NUCLEOTIDE SEQUENCE</scope>
    <source>
        <strain evidence="5">02402/16</strain>
        <tissue evidence="5">Leaf</tissue>
    </source>
</reference>
<feature type="region of interest" description="Disordered" evidence="2">
    <location>
        <begin position="187"/>
        <end position="262"/>
    </location>
</feature>
<dbReference type="SUPFAM" id="SSF57756">
    <property type="entry name" value="Retrovirus zinc finger-like domains"/>
    <property type="match status" value="1"/>
</dbReference>
<dbReference type="Pfam" id="PF00078">
    <property type="entry name" value="RVT_1"/>
    <property type="match status" value="1"/>
</dbReference>
<dbReference type="GO" id="GO:0003676">
    <property type="term" value="F:nucleic acid binding"/>
    <property type="evidence" value="ECO:0007669"/>
    <property type="project" value="InterPro"/>
</dbReference>
<dbReference type="InterPro" id="IPR043502">
    <property type="entry name" value="DNA/RNA_pol_sf"/>
</dbReference>
<dbReference type="Gene3D" id="4.10.60.10">
    <property type="entry name" value="Zinc finger, CCHC-type"/>
    <property type="match status" value="1"/>
</dbReference>
<dbReference type="Pfam" id="PF03372">
    <property type="entry name" value="Exo_endo_phos"/>
    <property type="match status" value="1"/>
</dbReference>
<feature type="compositionally biased region" description="Basic residues" evidence="2">
    <location>
        <begin position="31"/>
        <end position="41"/>
    </location>
</feature>
<evidence type="ECO:0008006" key="7">
    <source>
        <dbReference type="Google" id="ProtNLM"/>
    </source>
</evidence>
<evidence type="ECO:0000256" key="2">
    <source>
        <dbReference type="SAM" id="MobiDB-lite"/>
    </source>
</evidence>
<dbReference type="SUPFAM" id="SSF56672">
    <property type="entry name" value="DNA/RNA polymerases"/>
    <property type="match status" value="1"/>
</dbReference>
<dbReference type="CDD" id="cd01650">
    <property type="entry name" value="RT_nLTR_like"/>
    <property type="match status" value="1"/>
</dbReference>
<evidence type="ECO:0000313" key="6">
    <source>
        <dbReference type="Proteomes" id="UP001231189"/>
    </source>
</evidence>
<feature type="compositionally biased region" description="Basic and acidic residues" evidence="2">
    <location>
        <begin position="1"/>
        <end position="23"/>
    </location>
</feature>
<dbReference type="Proteomes" id="UP001231189">
    <property type="component" value="Unassembled WGS sequence"/>
</dbReference>
<dbReference type="SMART" id="SM00343">
    <property type="entry name" value="ZnF_C2HC"/>
    <property type="match status" value="2"/>
</dbReference>
<dbReference type="PROSITE" id="PS50878">
    <property type="entry name" value="RT_POL"/>
    <property type="match status" value="1"/>
</dbReference>
<dbReference type="Pfam" id="PF00098">
    <property type="entry name" value="zf-CCHC"/>
    <property type="match status" value="1"/>
</dbReference>
<dbReference type="PROSITE" id="PS50158">
    <property type="entry name" value="ZF_CCHC"/>
    <property type="match status" value="1"/>
</dbReference>
<evidence type="ECO:0000313" key="5">
    <source>
        <dbReference type="EMBL" id="KAK1649167.1"/>
    </source>
</evidence>
<dbReference type="InterPro" id="IPR000477">
    <property type="entry name" value="RT_dom"/>
</dbReference>
<evidence type="ECO:0000259" key="4">
    <source>
        <dbReference type="PROSITE" id="PS50878"/>
    </source>
</evidence>
<dbReference type="GO" id="GO:0008270">
    <property type="term" value="F:zinc ion binding"/>
    <property type="evidence" value="ECO:0007669"/>
    <property type="project" value="UniProtKB-KW"/>
</dbReference>
<organism evidence="5 6">
    <name type="scientific">Lolium multiflorum</name>
    <name type="common">Italian ryegrass</name>
    <name type="synonym">Lolium perenne subsp. multiflorum</name>
    <dbReference type="NCBI Taxonomy" id="4521"/>
    <lineage>
        <taxon>Eukaryota</taxon>
        <taxon>Viridiplantae</taxon>
        <taxon>Streptophyta</taxon>
        <taxon>Embryophyta</taxon>
        <taxon>Tracheophyta</taxon>
        <taxon>Spermatophyta</taxon>
        <taxon>Magnoliopsida</taxon>
        <taxon>Liliopsida</taxon>
        <taxon>Poales</taxon>
        <taxon>Poaceae</taxon>
        <taxon>BOP clade</taxon>
        <taxon>Pooideae</taxon>
        <taxon>Poodae</taxon>
        <taxon>Poeae</taxon>
        <taxon>Poeae Chloroplast Group 2 (Poeae type)</taxon>
        <taxon>Loliodinae</taxon>
        <taxon>Loliinae</taxon>
        <taxon>Lolium</taxon>
    </lineage>
</organism>
<dbReference type="Gene3D" id="3.60.10.10">
    <property type="entry name" value="Endonuclease/exonuclease/phosphatase"/>
    <property type="match status" value="1"/>
</dbReference>
<feature type="compositionally biased region" description="Acidic residues" evidence="2">
    <location>
        <begin position="690"/>
        <end position="700"/>
    </location>
</feature>
<keyword evidence="1" id="KW-0479">Metal-binding</keyword>
<dbReference type="InterPro" id="IPR036691">
    <property type="entry name" value="Endo/exonu/phosph_ase_sf"/>
</dbReference>
<dbReference type="InterPro" id="IPR005135">
    <property type="entry name" value="Endo/exonuclease/phosphatase"/>
</dbReference>
<feature type="compositionally biased region" description="Polar residues" evidence="2">
    <location>
        <begin position="791"/>
        <end position="804"/>
    </location>
</feature>
<name>A0AAD8SDQ1_LOLMU</name>
<feature type="compositionally biased region" description="Low complexity" evidence="2">
    <location>
        <begin position="215"/>
        <end position="224"/>
    </location>
</feature>
<feature type="region of interest" description="Disordered" evidence="2">
    <location>
        <begin position="65"/>
        <end position="86"/>
    </location>
</feature>
<feature type="region of interest" description="Disordered" evidence="2">
    <location>
        <begin position="777"/>
        <end position="862"/>
    </location>
</feature>
<dbReference type="GO" id="GO:0003824">
    <property type="term" value="F:catalytic activity"/>
    <property type="evidence" value="ECO:0007669"/>
    <property type="project" value="InterPro"/>
</dbReference>
<feature type="domain" description="CCHC-type" evidence="3">
    <location>
        <begin position="440"/>
        <end position="455"/>
    </location>
</feature>
<proteinExistence type="predicted"/>
<comment type="caution">
    <text evidence="5">The sequence shown here is derived from an EMBL/GenBank/DDBJ whole genome shotgun (WGS) entry which is preliminary data.</text>
</comment>
<dbReference type="PANTHER" id="PTHR33116:SF87">
    <property type="entry name" value="OS01G0158850 PROTEIN"/>
    <property type="match status" value="1"/>
</dbReference>
<keyword evidence="6" id="KW-1185">Reference proteome</keyword>
<dbReference type="InterPro" id="IPR001878">
    <property type="entry name" value="Znf_CCHC"/>
</dbReference>
<feature type="region of interest" description="Disordered" evidence="2">
    <location>
        <begin position="351"/>
        <end position="431"/>
    </location>
</feature>
<accession>A0AAD8SDQ1</accession>
<protein>
    <recommendedName>
        <fullName evidence="7">Retrotransposon protein, putative, unclassified</fullName>
    </recommendedName>
</protein>
<evidence type="ECO:0000256" key="1">
    <source>
        <dbReference type="PROSITE-ProRule" id="PRU00047"/>
    </source>
</evidence>
<feature type="compositionally biased region" description="Basic and acidic residues" evidence="2">
    <location>
        <begin position="351"/>
        <end position="388"/>
    </location>
</feature>
<sequence length="1878" mass="206822">MCLTERRVPGDSGGDRMGARSGERAPPPRASHGRKKHHAGRRGAPWRAAGNPFLILDEIGEDEPVEPVSREVVAGEARSGERRASSCLGDFLAPALGGAAGEGSAPASLVAEAPELRSAGRRDLPLRLDSEVDFPSLLRSGGGGGRRASQAQEERSGSPSAVLVGEIQVSLRPAAAPPRSQALELLGFPGEEHGDSGVGAGWAGPPSQGPGGVGPPLAGPVWAGSASSAWVREEPSDEGHVVQGQSSSAQMEAGDSFGGEDAFTPPQRVLKWRWLPVGTLDWELGFPAATRDILRHRRRAKRLVAVSASGSSAPVLKLLRMDRERRGKRSFDQFSGEDGRRRELDLRQRLEREREEQRRQQSQRDNEALRRREDEGRWRERRGRESRRPPPPPPLVPRGRDPGRVGPRPPGATQGERAVQGRASADGGAPSSSDAAHIVCYHCGKPGHVQAECKDDPFCVKCNKVGHLSAMCASLSKASDPFWAGFGVEGRGFTCCEVPDEELLPPAPNAAMVILEDGDLSAEQLEDELKDLVEEDWEWRVRKINQTDFAMFFPSKESLRMAIRGGGLTLPTTKLHIIVTSNAGDPAAVEQLEECWVKLFDVPPPFRQAVRILLASRELGRPIAVDESSLDSPLDPVRVLLGCRVPVQLPPFVILFVNSQGFKVRVVREGGEREELSDPPPPPQGKSSDDREEELEESEGEGWNGRRGKHKKDSSPAKGKGGSTSVPQRKSVPAYAAQENPGDNGPRLPNTAFSQYGSNLTERGDIFPVLAEILQPAKGLPEPSGEKVSSGGDQLSPSLVSFQESPLEGADSVKSRPSLWKAQQLSEGDRVEAGISTPVTWESDPQAMRSKERRSKANADRPSLALKLVAQQLNFSEGAESGPAKEGGGSRHIEEKELEGELFADGTVVPELAAPISRAPRSKASPVAAARTSARGAGSSSTPILEKAIQRAAEKTPETIRQEFTDQELSSLEIGDKFVWCWLPANGHSGGMLLGLRDSTFEVGAIDRGRYFICTDIICRVDRLRCRVMGIYGPADHSRSAEFLQEITNKVSSSEVPLIMGGDFNLIRAAHDKNNSRINWARMDLFNEHIATWGVREIPRTGARYTWTNKQLNPVRCVLDRVFLSPELELHFPLCAVTAETSLGSDHTPLIFDSGEGIPLKSNRFFFESSWLETHGFQETLQAVWLALSNRVGGRDIVDWWSFMSSGLRQHLRGWNANRGKEERDCKQGLLVQIKNLDEKADAVGIDEEEWALRYHLEDQLLQIFRSEEEYWRQRGRVRWVLQGDANTKYFHALANGRRRKCCISSLVSDQGVITDKRLIQQHIYEFYRLLLGSEEERLCGLRANAWGAEARVSQEENENLMRTFSEKELELIVMEMKSDTAPGPDGFPVFFFKKFWGLVKMGVLHILNDFILGRIDIARLNFGILSLIPKVPGADKITQFRPIALINVIFKIISKALASKLDPIAHRIISPNQTAFIKGRFILDGVLALHEIVHELKVRRQGCLLLKLDFEKAYDRVNWTFLLEVLRAKGFDAGVVHRISQLVMGGQTAISINGEVGPFFRNKRGVRQGDPLSPLLFNFLAEALSKILSSAAAAGHIAGVVPHLIPGGITHLQYADDTLIMIQDDDTQIANLKFLLMCFEDMSGLKINYHKSEVVVMGTTAARKQQVADSLNCKLGSFPFVYLGLPISDRKLTMEQWLFLVRKLAGRVEPWWGKFMSSGGRLILSNSCLANLPQFAMGLFLLQDGIHAKFDSHRARFYWEGTGPKRRYHLVNWPAVCRPKECGGLGLLNSKKMNWALMLKWLQRSPQPGVNYSLLIMEAAMAVKMAVTAVETAPGQFPVRQGAGTEFCPPNLDFAMAAALEGFSRIVVSAVFLGQEA</sequence>
<feature type="region of interest" description="Disordered" evidence="2">
    <location>
        <begin position="133"/>
        <end position="161"/>
    </location>
</feature>
<keyword evidence="1" id="KW-0862">Zinc</keyword>
<keyword evidence="1" id="KW-0863">Zinc-finger</keyword>
<feature type="compositionally biased region" description="Basic and acidic residues" evidence="2">
    <location>
        <begin position="231"/>
        <end position="240"/>
    </location>
</feature>